<dbReference type="Pfam" id="PF05380">
    <property type="entry name" value="Peptidase_A17"/>
    <property type="match status" value="1"/>
</dbReference>
<dbReference type="InterPro" id="IPR043128">
    <property type="entry name" value="Rev_trsase/Diguanyl_cyclase"/>
</dbReference>
<dbReference type="InterPro" id="IPR043502">
    <property type="entry name" value="DNA/RNA_pol_sf"/>
</dbReference>
<dbReference type="Proteomes" id="UP000252519">
    <property type="component" value="Unassembled WGS sequence"/>
</dbReference>
<dbReference type="OrthoDB" id="5920525at2759"/>
<sequence length="362" mass="41615">MDMVGHYAIRPEDDTISQDEREQWDKFWALDAAGTQEFSGTEKAARAEQDKKVWQQLNDAIDGTIRWVLQQVDEAITYQGHQVHYIPHQPVITPHKTITKLRVAFDASAHYKGCPSLNDVLHWGPVILLLIYGILLRFRIGTIAIISDVEKAFLQIRLQGKDRDATRCFWLRDHKSPPSLNKTVTFRFTRVTLGLKSSRFLLAGATHYHLDRYENESNMVQDIKRNLYVDNLLLTTGTTEEAVGIYRQTKQIFQDLNTNLREFWSNDNHLMETINETDKTSGTSPKVLGILWDVKKDTILVSVSLPDTPLVTKRTVINAIASIDDPLGWTIPLLHRAKIFLQGLWEEQYECYTILPKEKADE</sequence>
<dbReference type="STRING" id="29170.A0A368F7Y4"/>
<comment type="caution">
    <text evidence="1">The sequence shown here is derived from an EMBL/GenBank/DDBJ whole genome shotgun (WGS) entry which is preliminary data.</text>
</comment>
<gene>
    <name evidence="1" type="ORF">ANCCAN_26576</name>
</gene>
<dbReference type="EMBL" id="JOJR01003682">
    <property type="protein sequence ID" value="RCN27688.1"/>
    <property type="molecule type" value="Genomic_DNA"/>
</dbReference>
<accession>A0A368F7Y4</accession>
<dbReference type="SUPFAM" id="SSF56672">
    <property type="entry name" value="DNA/RNA polymerases"/>
    <property type="match status" value="1"/>
</dbReference>
<dbReference type="PANTHER" id="PTHR47331">
    <property type="entry name" value="PHD-TYPE DOMAIN-CONTAINING PROTEIN"/>
    <property type="match status" value="1"/>
</dbReference>
<reference evidence="1 2" key="1">
    <citation type="submission" date="2014-10" db="EMBL/GenBank/DDBJ databases">
        <title>Draft genome of the hookworm Ancylostoma caninum.</title>
        <authorList>
            <person name="Mitreva M."/>
        </authorList>
    </citation>
    <scope>NUCLEOTIDE SEQUENCE [LARGE SCALE GENOMIC DNA]</scope>
    <source>
        <strain evidence="1 2">Baltimore</strain>
    </source>
</reference>
<organism evidence="1 2">
    <name type="scientific">Ancylostoma caninum</name>
    <name type="common">Dog hookworm</name>
    <dbReference type="NCBI Taxonomy" id="29170"/>
    <lineage>
        <taxon>Eukaryota</taxon>
        <taxon>Metazoa</taxon>
        <taxon>Ecdysozoa</taxon>
        <taxon>Nematoda</taxon>
        <taxon>Chromadorea</taxon>
        <taxon>Rhabditida</taxon>
        <taxon>Rhabditina</taxon>
        <taxon>Rhabditomorpha</taxon>
        <taxon>Strongyloidea</taxon>
        <taxon>Ancylostomatidae</taxon>
        <taxon>Ancylostomatinae</taxon>
        <taxon>Ancylostoma</taxon>
    </lineage>
</organism>
<name>A0A368F7Y4_ANCCA</name>
<evidence type="ECO:0000313" key="2">
    <source>
        <dbReference type="Proteomes" id="UP000252519"/>
    </source>
</evidence>
<evidence type="ECO:0000313" key="1">
    <source>
        <dbReference type="EMBL" id="RCN27688.1"/>
    </source>
</evidence>
<proteinExistence type="predicted"/>
<keyword evidence="2" id="KW-1185">Reference proteome</keyword>
<protein>
    <recommendedName>
        <fullName evidence="3">Pao retrotransposon peptidase</fullName>
    </recommendedName>
</protein>
<evidence type="ECO:0008006" key="3">
    <source>
        <dbReference type="Google" id="ProtNLM"/>
    </source>
</evidence>
<dbReference type="InterPro" id="IPR008042">
    <property type="entry name" value="Retrotrans_Pao"/>
</dbReference>
<dbReference type="AlphaFoldDB" id="A0A368F7Y4"/>
<dbReference type="Gene3D" id="3.10.10.10">
    <property type="entry name" value="HIV Type 1 Reverse Transcriptase, subunit A, domain 1"/>
    <property type="match status" value="1"/>
</dbReference>
<dbReference type="Gene3D" id="3.30.70.270">
    <property type="match status" value="1"/>
</dbReference>